<organism evidence="2 3">
    <name type="scientific">Cirrhinus molitorella</name>
    <name type="common">mud carp</name>
    <dbReference type="NCBI Taxonomy" id="172907"/>
    <lineage>
        <taxon>Eukaryota</taxon>
        <taxon>Metazoa</taxon>
        <taxon>Chordata</taxon>
        <taxon>Craniata</taxon>
        <taxon>Vertebrata</taxon>
        <taxon>Euteleostomi</taxon>
        <taxon>Actinopterygii</taxon>
        <taxon>Neopterygii</taxon>
        <taxon>Teleostei</taxon>
        <taxon>Ostariophysi</taxon>
        <taxon>Cypriniformes</taxon>
        <taxon>Cyprinidae</taxon>
        <taxon>Labeoninae</taxon>
        <taxon>Labeonini</taxon>
        <taxon>Cirrhinus</taxon>
    </lineage>
</organism>
<dbReference type="Proteomes" id="UP001187343">
    <property type="component" value="Unassembled WGS sequence"/>
</dbReference>
<evidence type="ECO:0000313" key="2">
    <source>
        <dbReference type="EMBL" id="KAK2870106.1"/>
    </source>
</evidence>
<dbReference type="AlphaFoldDB" id="A0AA88T9H5"/>
<name>A0AA88T9H5_9TELE</name>
<sequence length="141" mass="15639">MKEEKRESKAFLQCPIELKKNTDAEVSEHEEIKDEERERRGSMASTFAGAYYPGGGLIIFSHQKLQEMAGDGSALDSPVVSARVTLSSPLLRRSPLASLFLEISPDAPIAPSLSSSGPPDLFKRPALRHLWRLTPQRRAHD</sequence>
<evidence type="ECO:0000256" key="1">
    <source>
        <dbReference type="SAM" id="MobiDB-lite"/>
    </source>
</evidence>
<gene>
    <name evidence="2" type="ORF">Q8A67_024498</name>
</gene>
<proteinExistence type="predicted"/>
<feature type="region of interest" description="Disordered" evidence="1">
    <location>
        <begin position="22"/>
        <end position="41"/>
    </location>
</feature>
<dbReference type="EMBL" id="JAUYZG010000024">
    <property type="protein sequence ID" value="KAK2870106.1"/>
    <property type="molecule type" value="Genomic_DNA"/>
</dbReference>
<comment type="caution">
    <text evidence="2">The sequence shown here is derived from an EMBL/GenBank/DDBJ whole genome shotgun (WGS) entry which is preliminary data.</text>
</comment>
<protein>
    <submittedName>
        <fullName evidence="2">Uncharacterized protein</fullName>
    </submittedName>
</protein>
<evidence type="ECO:0000313" key="3">
    <source>
        <dbReference type="Proteomes" id="UP001187343"/>
    </source>
</evidence>
<keyword evidence="3" id="KW-1185">Reference proteome</keyword>
<accession>A0AA88T9H5</accession>
<reference evidence="2" key="1">
    <citation type="submission" date="2023-08" db="EMBL/GenBank/DDBJ databases">
        <title>Chromosome-level Genome Assembly of mud carp (Cirrhinus molitorella).</title>
        <authorList>
            <person name="Liu H."/>
        </authorList>
    </citation>
    <scope>NUCLEOTIDE SEQUENCE</scope>
    <source>
        <strain evidence="2">Prfri</strain>
        <tissue evidence="2">Muscle</tissue>
    </source>
</reference>